<evidence type="ECO:0000256" key="1">
    <source>
        <dbReference type="SAM" id="Phobius"/>
    </source>
</evidence>
<proteinExistence type="predicted"/>
<feature type="transmembrane region" description="Helical" evidence="1">
    <location>
        <begin position="467"/>
        <end position="485"/>
    </location>
</feature>
<feature type="transmembrane region" description="Helical" evidence="1">
    <location>
        <begin position="436"/>
        <end position="455"/>
    </location>
</feature>
<organism evidence="2 3">
    <name type="scientific">Hamadaea flava</name>
    <dbReference type="NCBI Taxonomy" id="1742688"/>
    <lineage>
        <taxon>Bacteria</taxon>
        <taxon>Bacillati</taxon>
        <taxon>Actinomycetota</taxon>
        <taxon>Actinomycetes</taxon>
        <taxon>Micromonosporales</taxon>
        <taxon>Micromonosporaceae</taxon>
        <taxon>Hamadaea</taxon>
    </lineage>
</organism>
<keyword evidence="1" id="KW-1133">Transmembrane helix</keyword>
<feature type="transmembrane region" description="Helical" evidence="1">
    <location>
        <begin position="117"/>
        <end position="134"/>
    </location>
</feature>
<keyword evidence="1" id="KW-0812">Transmembrane</keyword>
<gene>
    <name evidence="2" type="ORF">ACFOZ4_29590</name>
</gene>
<protein>
    <submittedName>
        <fullName evidence="2">Uncharacterized protein</fullName>
    </submittedName>
</protein>
<feature type="transmembrane region" description="Helical" evidence="1">
    <location>
        <begin position="407"/>
        <end position="427"/>
    </location>
</feature>
<feature type="transmembrane region" description="Helical" evidence="1">
    <location>
        <begin position="56"/>
        <end position="79"/>
    </location>
</feature>
<keyword evidence="3" id="KW-1185">Reference proteome</keyword>
<dbReference type="Proteomes" id="UP001595816">
    <property type="component" value="Unassembled WGS sequence"/>
</dbReference>
<keyword evidence="1" id="KW-0472">Membrane</keyword>
<feature type="transmembrane region" description="Helical" evidence="1">
    <location>
        <begin position="492"/>
        <end position="513"/>
    </location>
</feature>
<feature type="transmembrane region" description="Helical" evidence="1">
    <location>
        <begin position="91"/>
        <end position="111"/>
    </location>
</feature>
<feature type="transmembrane region" description="Helical" evidence="1">
    <location>
        <begin position="235"/>
        <end position="256"/>
    </location>
</feature>
<feature type="transmembrane region" description="Helical" evidence="1">
    <location>
        <begin position="146"/>
        <end position="168"/>
    </location>
</feature>
<accession>A0ABV8LUP1</accession>
<dbReference type="RefSeq" id="WP_382190843.1">
    <property type="nucleotide sequence ID" value="NZ_JBHSAY010000015.1"/>
</dbReference>
<name>A0ABV8LUP1_9ACTN</name>
<feature type="transmembrane region" description="Helical" evidence="1">
    <location>
        <begin position="27"/>
        <end position="50"/>
    </location>
</feature>
<dbReference type="EMBL" id="JBHSAY010000015">
    <property type="protein sequence ID" value="MFC4134782.1"/>
    <property type="molecule type" value="Genomic_DNA"/>
</dbReference>
<evidence type="ECO:0000313" key="3">
    <source>
        <dbReference type="Proteomes" id="UP001595816"/>
    </source>
</evidence>
<sequence length="675" mass="72189">MDVQTQGAVLEGAVPIRSRADGKRRTVTAYAGYLPALVVTVLAVALLWYYDVPLGTTALFGAYTVLVVALPGLLVWRALRGRAGLLAEDVAGGLAVGYALVIGTQLLAVAVGLPRLAAAPIGVPIVFAIVPRFRRFWRGSSRAAPLAWSWSVAAGLVFLLSWTAAIFYRTVGLSFPGNSSPYLDLPYQMALTGELKHHVPPVTPYVAGEDLRYHWFFHAATASASNLTGIEVQTLIYRLAVLPALLVFAVAIAVLGWKLAGRWWAGAGALALTLFAVRPFHLDGSGVVLTNFWNSPTQTFGAMIFAGLMLVLSDVLRGRHRRADWVLVVLLAVAVAGAKATFVPLLVCGLLLVAAVQLVTRRRITRPVLIAGLVAVAVLAGATLVLFAGSTTGLRVVPLTSLTGARVGTIAVGWLAAWAGLAGLAIARDRRTDPPVVLCVGLGLAGMAALLLTTQPGGSQAYFLQSARPYLSIAAVCGVTGLLTLRSRFWRVAGLVLAAVMALTFITVPHRYLGPARATLQEARHHPVRPGQVPAGALDAGKWLRQHSSPDDLVATNVHCVRLPTGVCDYRSFWVSAYAERRVLVEGWAYTPTAYRVAEETGANYTRLPFWDQQRLADNDAVFTTGTAAAVDRLVSAYGVRWLFADRRLDPRPLDGVATLRYSSGDCLIYEVPRG</sequence>
<feature type="transmembrane region" description="Helical" evidence="1">
    <location>
        <begin position="323"/>
        <end position="338"/>
    </location>
</feature>
<reference evidence="3" key="1">
    <citation type="journal article" date="2019" name="Int. J. Syst. Evol. Microbiol.">
        <title>The Global Catalogue of Microorganisms (GCM) 10K type strain sequencing project: providing services to taxonomists for standard genome sequencing and annotation.</title>
        <authorList>
            <consortium name="The Broad Institute Genomics Platform"/>
            <consortium name="The Broad Institute Genome Sequencing Center for Infectious Disease"/>
            <person name="Wu L."/>
            <person name="Ma J."/>
        </authorList>
    </citation>
    <scope>NUCLEOTIDE SEQUENCE [LARGE SCALE GENOMIC DNA]</scope>
    <source>
        <strain evidence="3">CGMCC 4.7289</strain>
    </source>
</reference>
<feature type="transmembrane region" description="Helical" evidence="1">
    <location>
        <begin position="263"/>
        <end position="280"/>
    </location>
</feature>
<comment type="caution">
    <text evidence="2">The sequence shown here is derived from an EMBL/GenBank/DDBJ whole genome shotgun (WGS) entry which is preliminary data.</text>
</comment>
<feature type="transmembrane region" description="Helical" evidence="1">
    <location>
        <begin position="367"/>
        <end position="387"/>
    </location>
</feature>
<evidence type="ECO:0000313" key="2">
    <source>
        <dbReference type="EMBL" id="MFC4134782.1"/>
    </source>
</evidence>